<reference evidence="2 3" key="1">
    <citation type="journal article" name="Sci. Rep.">
        <title>Genome-scale phylogenetic analyses confirm Olpidium as the closest living zoosporic fungus to the non-flagellated, terrestrial fungi.</title>
        <authorList>
            <person name="Chang Y."/>
            <person name="Rochon D."/>
            <person name="Sekimoto S."/>
            <person name="Wang Y."/>
            <person name="Chovatia M."/>
            <person name="Sandor L."/>
            <person name="Salamov A."/>
            <person name="Grigoriev I.V."/>
            <person name="Stajich J.E."/>
            <person name="Spatafora J.W."/>
        </authorList>
    </citation>
    <scope>NUCLEOTIDE SEQUENCE [LARGE SCALE GENOMIC DNA]</scope>
    <source>
        <strain evidence="2">S191</strain>
    </source>
</reference>
<feature type="compositionally biased region" description="Basic and acidic residues" evidence="1">
    <location>
        <begin position="1"/>
        <end position="15"/>
    </location>
</feature>
<organism evidence="2 3">
    <name type="scientific">Olpidium bornovanus</name>
    <dbReference type="NCBI Taxonomy" id="278681"/>
    <lineage>
        <taxon>Eukaryota</taxon>
        <taxon>Fungi</taxon>
        <taxon>Fungi incertae sedis</taxon>
        <taxon>Olpidiomycota</taxon>
        <taxon>Olpidiomycotina</taxon>
        <taxon>Olpidiomycetes</taxon>
        <taxon>Olpidiales</taxon>
        <taxon>Olpidiaceae</taxon>
        <taxon>Olpidium</taxon>
    </lineage>
</organism>
<feature type="region of interest" description="Disordered" evidence="1">
    <location>
        <begin position="1"/>
        <end position="48"/>
    </location>
</feature>
<dbReference type="AlphaFoldDB" id="A0A8H7ZU84"/>
<sequence length="177" mass="18018">MGGKGEGRATKDKTRAIAPFLLPPPPPPPPPLPASLVQTPAAPRAPANGTTAALAGFCAMSSPGSFFLRGSGTPSGRSSNESGPARARRSFLTGAARAPPLSFPPPPFSFLPGPASSPAAAAAASPRFFHGVPLSVASSPAYSTRRSRPFKYGFGCRASAAAEWSAVSKSRYAKLRA</sequence>
<dbReference type="Proteomes" id="UP000673691">
    <property type="component" value="Unassembled WGS sequence"/>
</dbReference>
<proteinExistence type="predicted"/>
<feature type="region of interest" description="Disordered" evidence="1">
    <location>
        <begin position="68"/>
        <end position="87"/>
    </location>
</feature>
<feature type="compositionally biased region" description="Pro residues" evidence="1">
    <location>
        <begin position="21"/>
        <end position="33"/>
    </location>
</feature>
<evidence type="ECO:0000256" key="1">
    <source>
        <dbReference type="SAM" id="MobiDB-lite"/>
    </source>
</evidence>
<protein>
    <submittedName>
        <fullName evidence="2">Uncharacterized protein</fullName>
    </submittedName>
</protein>
<comment type="caution">
    <text evidence="2">The sequence shown here is derived from an EMBL/GenBank/DDBJ whole genome shotgun (WGS) entry which is preliminary data.</text>
</comment>
<dbReference type="EMBL" id="JAEFCI010006871">
    <property type="protein sequence ID" value="KAG5459415.1"/>
    <property type="molecule type" value="Genomic_DNA"/>
</dbReference>
<keyword evidence="3" id="KW-1185">Reference proteome</keyword>
<evidence type="ECO:0000313" key="3">
    <source>
        <dbReference type="Proteomes" id="UP000673691"/>
    </source>
</evidence>
<accession>A0A8H7ZU84</accession>
<feature type="compositionally biased region" description="Polar residues" evidence="1">
    <location>
        <begin position="72"/>
        <end position="82"/>
    </location>
</feature>
<gene>
    <name evidence="2" type="ORF">BJ554DRAFT_181</name>
</gene>
<name>A0A8H7ZU84_9FUNG</name>
<evidence type="ECO:0000313" key="2">
    <source>
        <dbReference type="EMBL" id="KAG5459415.1"/>
    </source>
</evidence>